<sequence length="130" mass="13154">MDEIVKRVANAVGIDEALAQKAVTIVFELVQEHGPKDAVADLMAKMPEMDVSAAPADSGGGLMGALGGLGDGLGGAMGAMGAMQKMTSAGLSMDQVQAVSKEVLAYAREHAGEERVGKVVGAIPGLSQFV</sequence>
<proteinExistence type="predicted"/>
<evidence type="ECO:0000313" key="1">
    <source>
        <dbReference type="EMBL" id="VAW15810.1"/>
    </source>
</evidence>
<dbReference type="AlphaFoldDB" id="A0A3B0TFX0"/>
<evidence type="ECO:0008006" key="2">
    <source>
        <dbReference type="Google" id="ProtNLM"/>
    </source>
</evidence>
<accession>A0A3B0TFX0</accession>
<protein>
    <recommendedName>
        <fullName evidence="2">DUF2267 domain-containing protein</fullName>
    </recommendedName>
</protein>
<name>A0A3B0TFX0_9ZZZZ</name>
<dbReference type="EMBL" id="UOEM01000090">
    <property type="protein sequence ID" value="VAW15810.1"/>
    <property type="molecule type" value="Genomic_DNA"/>
</dbReference>
<reference evidence="1" key="1">
    <citation type="submission" date="2018-06" db="EMBL/GenBank/DDBJ databases">
        <authorList>
            <person name="Zhirakovskaya E."/>
        </authorList>
    </citation>
    <scope>NUCLEOTIDE SEQUENCE</scope>
</reference>
<organism evidence="1">
    <name type="scientific">hydrothermal vent metagenome</name>
    <dbReference type="NCBI Taxonomy" id="652676"/>
    <lineage>
        <taxon>unclassified sequences</taxon>
        <taxon>metagenomes</taxon>
        <taxon>ecological metagenomes</taxon>
    </lineage>
</organism>
<gene>
    <name evidence="1" type="ORF">MNBD_ALPHA09-2319</name>
</gene>